<organism evidence="1 2">
    <name type="scientific">Stephania cephalantha</name>
    <dbReference type="NCBI Taxonomy" id="152367"/>
    <lineage>
        <taxon>Eukaryota</taxon>
        <taxon>Viridiplantae</taxon>
        <taxon>Streptophyta</taxon>
        <taxon>Embryophyta</taxon>
        <taxon>Tracheophyta</taxon>
        <taxon>Spermatophyta</taxon>
        <taxon>Magnoliopsida</taxon>
        <taxon>Ranunculales</taxon>
        <taxon>Menispermaceae</taxon>
        <taxon>Menispermoideae</taxon>
        <taxon>Cissampelideae</taxon>
        <taxon>Stephania</taxon>
    </lineage>
</organism>
<dbReference type="AlphaFoldDB" id="A0AAP0I127"/>
<sequence length="76" mass="8301">MQDADHAWIASLSIHIKGRHYKETRIDLILLTLGEISSSEFVIPSDTDVLNPVVGKAGKRKHPPTATLAGGWKIVV</sequence>
<accession>A0AAP0I127</accession>
<comment type="caution">
    <text evidence="1">The sequence shown here is derived from an EMBL/GenBank/DDBJ whole genome shotgun (WGS) entry which is preliminary data.</text>
</comment>
<protein>
    <submittedName>
        <fullName evidence="1">Uncharacterized protein</fullName>
    </submittedName>
</protein>
<dbReference type="EMBL" id="JBBNAG010000009">
    <property type="protein sequence ID" value="KAK9105732.1"/>
    <property type="molecule type" value="Genomic_DNA"/>
</dbReference>
<evidence type="ECO:0000313" key="1">
    <source>
        <dbReference type="EMBL" id="KAK9105732.1"/>
    </source>
</evidence>
<proteinExistence type="predicted"/>
<name>A0AAP0I127_9MAGN</name>
<evidence type="ECO:0000313" key="2">
    <source>
        <dbReference type="Proteomes" id="UP001419268"/>
    </source>
</evidence>
<dbReference type="Proteomes" id="UP001419268">
    <property type="component" value="Unassembled WGS sequence"/>
</dbReference>
<keyword evidence="2" id="KW-1185">Reference proteome</keyword>
<gene>
    <name evidence="1" type="ORF">Scep_022576</name>
</gene>
<reference evidence="1 2" key="1">
    <citation type="submission" date="2024-01" db="EMBL/GenBank/DDBJ databases">
        <title>Genome assemblies of Stephania.</title>
        <authorList>
            <person name="Yang L."/>
        </authorList>
    </citation>
    <scope>NUCLEOTIDE SEQUENCE [LARGE SCALE GENOMIC DNA]</scope>
    <source>
        <strain evidence="1">JXDWG</strain>
        <tissue evidence="1">Leaf</tissue>
    </source>
</reference>